<evidence type="ECO:0000313" key="2">
    <source>
        <dbReference type="EMBL" id="QJA62307.1"/>
    </source>
</evidence>
<dbReference type="AlphaFoldDB" id="A0A6M3IZ82"/>
<dbReference type="Gene3D" id="3.40.50.720">
    <property type="entry name" value="NAD(P)-binding Rossmann-like Domain"/>
    <property type="match status" value="1"/>
</dbReference>
<dbReference type="EMBL" id="MT142313">
    <property type="protein sequence ID" value="QJA77987.1"/>
    <property type="molecule type" value="Genomic_DNA"/>
</dbReference>
<organism evidence="2">
    <name type="scientific">viral metagenome</name>
    <dbReference type="NCBI Taxonomy" id="1070528"/>
    <lineage>
        <taxon>unclassified sequences</taxon>
        <taxon>metagenomes</taxon>
        <taxon>organismal metagenomes</taxon>
    </lineage>
</organism>
<dbReference type="EMBL" id="MT141467">
    <property type="protein sequence ID" value="QJA62307.1"/>
    <property type="molecule type" value="Genomic_DNA"/>
</dbReference>
<dbReference type="SUPFAM" id="SSF51735">
    <property type="entry name" value="NAD(P)-binding Rossmann-fold domains"/>
    <property type="match status" value="1"/>
</dbReference>
<evidence type="ECO:0000313" key="3">
    <source>
        <dbReference type="EMBL" id="QJA77987.1"/>
    </source>
</evidence>
<sequence>MMRVLITGIAGFLGINLAREYLKKGWEVHGIDDLSVGERSWLPNAVYFIKQNISKEFSLRGIRPNLVIHLASRKIPRDGNSQKGLIENTSGLLRMAKFAYRAKIKFIYLSTSDVYGKNTSWKEDSDLVMGPTDVMRWSYAVSKIWGEQLLYSMPNNFKFNIIRLFGTYGPYHALSWTAGPQSVFISQAIKKEPITIHGDGMQKRAFQYVDDAIDGIIRVAESDYKREVFNIGNPNESITIDDLSRLIWKLVNPTRMRPAINIPHSSYKYEEIPERVPDISKARELLGFEPKISLEEGLRRTIKWQKTVM</sequence>
<gene>
    <name evidence="3" type="ORF">MM415A01172_0022</name>
    <name evidence="2" type="ORF">MM415B00797_0022</name>
</gene>
<dbReference type="PANTHER" id="PTHR43245">
    <property type="entry name" value="BIFUNCTIONAL POLYMYXIN RESISTANCE PROTEIN ARNA"/>
    <property type="match status" value="1"/>
</dbReference>
<dbReference type="InterPro" id="IPR001509">
    <property type="entry name" value="Epimerase_deHydtase"/>
</dbReference>
<accession>A0A6M3IZ82</accession>
<feature type="domain" description="NAD-dependent epimerase/dehydratase" evidence="1">
    <location>
        <begin position="4"/>
        <end position="232"/>
    </location>
</feature>
<reference evidence="2" key="1">
    <citation type="submission" date="2020-03" db="EMBL/GenBank/DDBJ databases">
        <title>The deep terrestrial virosphere.</title>
        <authorList>
            <person name="Holmfeldt K."/>
            <person name="Nilsson E."/>
            <person name="Simone D."/>
            <person name="Lopez-Fernandez M."/>
            <person name="Wu X."/>
            <person name="de Brujin I."/>
            <person name="Lundin D."/>
            <person name="Andersson A."/>
            <person name="Bertilsson S."/>
            <person name="Dopson M."/>
        </authorList>
    </citation>
    <scope>NUCLEOTIDE SEQUENCE</scope>
    <source>
        <strain evidence="3">MM415A01172</strain>
        <strain evidence="2">MM415B00797</strain>
    </source>
</reference>
<evidence type="ECO:0000259" key="1">
    <source>
        <dbReference type="Pfam" id="PF01370"/>
    </source>
</evidence>
<dbReference type="InterPro" id="IPR050177">
    <property type="entry name" value="Lipid_A_modif_metabolic_enz"/>
</dbReference>
<dbReference type="PANTHER" id="PTHR43245:SF13">
    <property type="entry name" value="UDP-D-APIOSE_UDP-D-XYLOSE SYNTHASE 2"/>
    <property type="match status" value="1"/>
</dbReference>
<dbReference type="InterPro" id="IPR036291">
    <property type="entry name" value="NAD(P)-bd_dom_sf"/>
</dbReference>
<name>A0A6M3IZ82_9ZZZZ</name>
<protein>
    <submittedName>
        <fullName evidence="2">Putative NADH dehydrogenase</fullName>
    </submittedName>
</protein>
<dbReference type="Pfam" id="PF01370">
    <property type="entry name" value="Epimerase"/>
    <property type="match status" value="1"/>
</dbReference>
<dbReference type="PRINTS" id="PR01713">
    <property type="entry name" value="NUCEPIMERASE"/>
</dbReference>
<proteinExistence type="predicted"/>